<accession>A0ABT5VXQ7</accession>
<comment type="caution">
    <text evidence="1">The sequence shown here is derived from an EMBL/GenBank/DDBJ whole genome shotgun (WGS) entry which is preliminary data.</text>
</comment>
<dbReference type="RefSeq" id="WP_275111531.1">
    <property type="nucleotide sequence ID" value="NZ_JAKJSC010000008.1"/>
</dbReference>
<evidence type="ECO:0000313" key="2">
    <source>
        <dbReference type="Proteomes" id="UP001528920"/>
    </source>
</evidence>
<gene>
    <name evidence="1" type="ORF">L3049_19595</name>
</gene>
<protein>
    <submittedName>
        <fullName evidence="1">Uncharacterized protein</fullName>
    </submittedName>
</protein>
<proteinExistence type="predicted"/>
<reference evidence="1 2" key="1">
    <citation type="submission" date="2022-01" db="EMBL/GenBank/DDBJ databases">
        <title>Labilibaculum sp. nov, a marine bacterium isolated from Antarctica.</title>
        <authorList>
            <person name="Dai W."/>
        </authorList>
    </citation>
    <scope>NUCLEOTIDE SEQUENCE [LARGE SCALE GENOMIC DNA]</scope>
    <source>
        <strain evidence="1 2">DW002</strain>
    </source>
</reference>
<dbReference type="EMBL" id="JAKJSC010000008">
    <property type="protein sequence ID" value="MDE5420201.1"/>
    <property type="molecule type" value="Genomic_DNA"/>
</dbReference>
<evidence type="ECO:0000313" key="1">
    <source>
        <dbReference type="EMBL" id="MDE5420201.1"/>
    </source>
</evidence>
<sequence>MNTSNLLSKLTKSEKLETVNGLNQALECIGVDQMNKNISQNQAMEIGKVIVEKFAGVMDLTNLVESIKETVSIEELESFKNEISGKLNSVVIATTQAPIYQKRMATLKSSFEEISGDNVL</sequence>
<dbReference type="Proteomes" id="UP001528920">
    <property type="component" value="Unassembled WGS sequence"/>
</dbReference>
<name>A0ABT5VXQ7_9BACT</name>
<keyword evidence="2" id="KW-1185">Reference proteome</keyword>
<organism evidence="1 2">
    <name type="scientific">Paralabilibaculum antarcticum</name>
    <dbReference type="NCBI Taxonomy" id="2912572"/>
    <lineage>
        <taxon>Bacteria</taxon>
        <taxon>Pseudomonadati</taxon>
        <taxon>Bacteroidota</taxon>
        <taxon>Bacteroidia</taxon>
        <taxon>Marinilabiliales</taxon>
        <taxon>Marinifilaceae</taxon>
        <taxon>Paralabilibaculum</taxon>
    </lineage>
</organism>